<dbReference type="InterPro" id="IPR014710">
    <property type="entry name" value="RmlC-like_jellyroll"/>
</dbReference>
<gene>
    <name evidence="1" type="ORF">DYH56_11395</name>
</gene>
<dbReference type="Proteomes" id="UP000263486">
    <property type="component" value="Unassembled WGS sequence"/>
</dbReference>
<name>A0ABX9KEX4_9FUSO</name>
<organism evidence="1 2">
    <name type="scientific">Psychrilyobacter piezotolerans</name>
    <dbReference type="NCBI Taxonomy" id="2293438"/>
    <lineage>
        <taxon>Bacteria</taxon>
        <taxon>Fusobacteriati</taxon>
        <taxon>Fusobacteriota</taxon>
        <taxon>Fusobacteriia</taxon>
        <taxon>Fusobacteriales</taxon>
        <taxon>Fusobacteriaceae</taxon>
        <taxon>Psychrilyobacter</taxon>
    </lineage>
</organism>
<dbReference type="Pfam" id="PF05962">
    <property type="entry name" value="HutD"/>
    <property type="match status" value="1"/>
</dbReference>
<dbReference type="EMBL" id="QUAJ01000021">
    <property type="protein sequence ID" value="REI40322.1"/>
    <property type="molecule type" value="Genomic_DNA"/>
</dbReference>
<dbReference type="SUPFAM" id="SSF51182">
    <property type="entry name" value="RmlC-like cupins"/>
    <property type="match status" value="1"/>
</dbReference>
<evidence type="ECO:0000313" key="2">
    <source>
        <dbReference type="Proteomes" id="UP000263486"/>
    </source>
</evidence>
<dbReference type="InterPro" id="IPR010282">
    <property type="entry name" value="Uncharacterised_HutD/Ves"/>
</dbReference>
<reference evidence="1 2" key="1">
    <citation type="submission" date="2018-08" db="EMBL/GenBank/DDBJ databases">
        <title>Draft genome sequence of Psychrilyobacter sp. strain SD5 isolated from Black Sea water.</title>
        <authorList>
            <person name="Yadav S."/>
            <person name="Villanueva L."/>
            <person name="Damste J.S.S."/>
        </authorList>
    </citation>
    <scope>NUCLEOTIDE SEQUENCE [LARGE SCALE GENOMIC DNA]</scope>
    <source>
        <strain evidence="1 2">SD5</strain>
    </source>
</reference>
<protein>
    <recommendedName>
        <fullName evidence="3">HutD protein</fullName>
    </recommendedName>
</protein>
<proteinExistence type="predicted"/>
<accession>A0ABX9KEX4</accession>
<dbReference type="PANTHER" id="PTHR37943">
    <property type="entry name" value="PROTEIN VES"/>
    <property type="match status" value="1"/>
</dbReference>
<sequence>MFMKKKNLGEIIGNRWSGGITKELYRDMEDFNIRISSASIEPGSSKFSDFSRYRRILIILENEVTLTREDELIDLREGDAFSFHGKDEIRSENEKKVLDFNLIWDPLNVDVNLNKIYGESNLLTSQKIFIFSVDKGSNLNFNNKDYTLDKYDFIEIPDSEYKDIKFKGKFILINWK</sequence>
<evidence type="ECO:0008006" key="3">
    <source>
        <dbReference type="Google" id="ProtNLM"/>
    </source>
</evidence>
<evidence type="ECO:0000313" key="1">
    <source>
        <dbReference type="EMBL" id="REI40322.1"/>
    </source>
</evidence>
<comment type="caution">
    <text evidence="1">The sequence shown here is derived from an EMBL/GenBank/DDBJ whole genome shotgun (WGS) entry which is preliminary data.</text>
</comment>
<dbReference type="PANTHER" id="PTHR37943:SF1">
    <property type="entry name" value="PROTEIN VES"/>
    <property type="match status" value="1"/>
</dbReference>
<dbReference type="InterPro" id="IPR011051">
    <property type="entry name" value="RmlC_Cupin_sf"/>
</dbReference>
<keyword evidence="2" id="KW-1185">Reference proteome</keyword>
<dbReference type="Gene3D" id="2.60.120.10">
    <property type="entry name" value="Jelly Rolls"/>
    <property type="match status" value="1"/>
</dbReference>